<evidence type="ECO:0000256" key="3">
    <source>
        <dbReference type="ARBA" id="ARBA00022801"/>
    </source>
</evidence>
<dbReference type="EMBL" id="JAPIVE010000004">
    <property type="protein sequence ID" value="MCX2525250.1"/>
    <property type="molecule type" value="Genomic_DNA"/>
</dbReference>
<evidence type="ECO:0000256" key="1">
    <source>
        <dbReference type="ARBA" id="ARBA00007074"/>
    </source>
</evidence>
<dbReference type="InterPro" id="IPR051202">
    <property type="entry name" value="Peptidase_C40"/>
</dbReference>
<dbReference type="Pfam" id="PF00877">
    <property type="entry name" value="NLPC_P60"/>
    <property type="match status" value="1"/>
</dbReference>
<name>A0AA41ZII9_9GAMM</name>
<gene>
    <name evidence="6" type="ORF">OQ287_13470</name>
</gene>
<reference evidence="6" key="1">
    <citation type="submission" date="2022-11" db="EMBL/GenBank/DDBJ databases">
        <title>Larsenimonas rhizosphaerae sp. nov., isolated from a tidal mudflat.</title>
        <authorList>
            <person name="Lee S.D."/>
            <person name="Kim I.S."/>
        </authorList>
    </citation>
    <scope>NUCLEOTIDE SEQUENCE</scope>
    <source>
        <strain evidence="6">GH2-1</strain>
    </source>
</reference>
<keyword evidence="4" id="KW-0788">Thiol protease</keyword>
<evidence type="ECO:0000313" key="6">
    <source>
        <dbReference type="EMBL" id="MCX2525250.1"/>
    </source>
</evidence>
<evidence type="ECO:0000259" key="5">
    <source>
        <dbReference type="PROSITE" id="PS51935"/>
    </source>
</evidence>
<protein>
    <submittedName>
        <fullName evidence="6">C40 family peptidase</fullName>
    </submittedName>
</protein>
<accession>A0AA41ZII9</accession>
<dbReference type="GO" id="GO:0008234">
    <property type="term" value="F:cysteine-type peptidase activity"/>
    <property type="evidence" value="ECO:0007669"/>
    <property type="project" value="UniProtKB-KW"/>
</dbReference>
<sequence length="165" mass="17959">MAFSYTTAADRSGQAVRWLALFMLVLLAGCAGRPTLETRDTASLSMQQALIVSTARNALGAPYQWGGTTLRGLDCSGLALLSYRTAGIALPRTSNQQFQALPRRDRAQPGDLLFFGPRGRATHVGIYIGNQRMVHAPGTGRTVRVSDITKRYWRHHFLGAAGPRS</sequence>
<dbReference type="Proteomes" id="UP001165678">
    <property type="component" value="Unassembled WGS sequence"/>
</dbReference>
<evidence type="ECO:0000256" key="2">
    <source>
        <dbReference type="ARBA" id="ARBA00022670"/>
    </source>
</evidence>
<dbReference type="RefSeq" id="WP_250938380.1">
    <property type="nucleotide sequence ID" value="NZ_JAMLJK010000002.1"/>
</dbReference>
<dbReference type="GO" id="GO:0006508">
    <property type="term" value="P:proteolysis"/>
    <property type="evidence" value="ECO:0007669"/>
    <property type="project" value="UniProtKB-KW"/>
</dbReference>
<organism evidence="6 7">
    <name type="scientific">Larsenimonas rhizosphaerae</name>
    <dbReference type="NCBI Taxonomy" id="2944682"/>
    <lineage>
        <taxon>Bacteria</taxon>
        <taxon>Pseudomonadati</taxon>
        <taxon>Pseudomonadota</taxon>
        <taxon>Gammaproteobacteria</taxon>
        <taxon>Oceanospirillales</taxon>
        <taxon>Halomonadaceae</taxon>
        <taxon>Larsenimonas</taxon>
    </lineage>
</organism>
<keyword evidence="2" id="KW-0645">Protease</keyword>
<dbReference type="InterPro" id="IPR038765">
    <property type="entry name" value="Papain-like_cys_pep_sf"/>
</dbReference>
<comment type="caution">
    <text evidence="6">The sequence shown here is derived from an EMBL/GenBank/DDBJ whole genome shotgun (WGS) entry which is preliminary data.</text>
</comment>
<keyword evidence="3" id="KW-0378">Hydrolase</keyword>
<evidence type="ECO:0000256" key="4">
    <source>
        <dbReference type="ARBA" id="ARBA00022807"/>
    </source>
</evidence>
<dbReference type="InterPro" id="IPR000064">
    <property type="entry name" value="NLP_P60_dom"/>
</dbReference>
<dbReference type="AlphaFoldDB" id="A0AA41ZII9"/>
<dbReference type="PANTHER" id="PTHR47053">
    <property type="entry name" value="MUREIN DD-ENDOPEPTIDASE MEPH-RELATED"/>
    <property type="match status" value="1"/>
</dbReference>
<dbReference type="Gene3D" id="3.90.1720.10">
    <property type="entry name" value="endopeptidase domain like (from Nostoc punctiforme)"/>
    <property type="match status" value="1"/>
</dbReference>
<keyword evidence="7" id="KW-1185">Reference proteome</keyword>
<dbReference type="PROSITE" id="PS51935">
    <property type="entry name" value="NLPC_P60"/>
    <property type="match status" value="1"/>
</dbReference>
<feature type="domain" description="NlpC/P60" evidence="5">
    <location>
        <begin position="45"/>
        <end position="164"/>
    </location>
</feature>
<evidence type="ECO:0000313" key="7">
    <source>
        <dbReference type="Proteomes" id="UP001165678"/>
    </source>
</evidence>
<proteinExistence type="inferred from homology"/>
<dbReference type="PANTHER" id="PTHR47053:SF1">
    <property type="entry name" value="MUREIN DD-ENDOPEPTIDASE MEPH-RELATED"/>
    <property type="match status" value="1"/>
</dbReference>
<dbReference type="SUPFAM" id="SSF54001">
    <property type="entry name" value="Cysteine proteinases"/>
    <property type="match status" value="1"/>
</dbReference>
<comment type="similarity">
    <text evidence="1">Belongs to the peptidase C40 family.</text>
</comment>